<gene>
    <name evidence="1" type="ORF">KDK_63990</name>
</gene>
<reference evidence="2" key="1">
    <citation type="submission" date="2018-12" db="EMBL/GenBank/DDBJ databases">
        <title>Tengunoibacter tsumagoiensis gen. nov., sp. nov., Dictyobacter kobayashii sp. nov., D. alpinus sp. nov., and D. joshuensis sp. nov. and description of Dictyobacteraceae fam. nov. within the order Ktedonobacterales isolated from Tengu-no-mugimeshi.</title>
        <authorList>
            <person name="Wang C.M."/>
            <person name="Zheng Y."/>
            <person name="Sakai Y."/>
            <person name="Toyoda A."/>
            <person name="Minakuchi Y."/>
            <person name="Abe K."/>
            <person name="Yokota A."/>
            <person name="Yabe S."/>
        </authorList>
    </citation>
    <scope>NUCLEOTIDE SEQUENCE [LARGE SCALE GENOMIC DNA]</scope>
    <source>
        <strain evidence="2">Uno11</strain>
    </source>
</reference>
<comment type="caution">
    <text evidence="1">The sequence shown here is derived from an EMBL/GenBank/DDBJ whole genome shotgun (WGS) entry which is preliminary data.</text>
</comment>
<organism evidence="1 2">
    <name type="scientific">Dictyobacter kobayashii</name>
    <dbReference type="NCBI Taxonomy" id="2014872"/>
    <lineage>
        <taxon>Bacteria</taxon>
        <taxon>Bacillati</taxon>
        <taxon>Chloroflexota</taxon>
        <taxon>Ktedonobacteria</taxon>
        <taxon>Ktedonobacterales</taxon>
        <taxon>Dictyobacteraceae</taxon>
        <taxon>Dictyobacter</taxon>
    </lineage>
</organism>
<keyword evidence="2" id="KW-1185">Reference proteome</keyword>
<protein>
    <submittedName>
        <fullName evidence="1">Uncharacterized protein</fullName>
    </submittedName>
</protein>
<name>A0A402AU72_9CHLR</name>
<proteinExistence type="predicted"/>
<evidence type="ECO:0000313" key="2">
    <source>
        <dbReference type="Proteomes" id="UP000287188"/>
    </source>
</evidence>
<accession>A0A402AU72</accession>
<sequence>MLLERSLYIMTYSRRNMVEEQQEASQKIKQIAAICDELNFKLGPIDWEQYGMQAIVNVNGIDIARLIEFSQIERDYILRRVQIQLLAQAALKSAHAHSGVKVLMWSPVDVSKPEEFLSLWIITLETDERIPIAETIKNGQRVYEPYVFDREDKQQFVKLFGPPSEGEYRPGEVVTLKEREREFTGEILYSIPPGKVIPGRRQASRGYHTVAGTAYTDGAAARYIVDCKDGFPHIVNQSQVSRGEQIS</sequence>
<dbReference type="AlphaFoldDB" id="A0A402AU72"/>
<evidence type="ECO:0000313" key="1">
    <source>
        <dbReference type="EMBL" id="GCE22599.1"/>
    </source>
</evidence>
<dbReference type="Proteomes" id="UP000287188">
    <property type="component" value="Unassembled WGS sequence"/>
</dbReference>
<dbReference type="EMBL" id="BIFS01000002">
    <property type="protein sequence ID" value="GCE22599.1"/>
    <property type="molecule type" value="Genomic_DNA"/>
</dbReference>